<comment type="caution">
    <text evidence="9">The sequence shown here is derived from an EMBL/GenBank/DDBJ whole genome shotgun (WGS) entry which is preliminary data.</text>
</comment>
<comment type="subcellular location">
    <subcellularLocation>
        <location evidence="1">Cell membrane</location>
        <topology evidence="1">Single-pass membrane protein</topology>
    </subcellularLocation>
</comment>
<feature type="compositionally biased region" description="Low complexity" evidence="6">
    <location>
        <begin position="78"/>
        <end position="92"/>
    </location>
</feature>
<evidence type="ECO:0000313" key="10">
    <source>
        <dbReference type="Proteomes" id="UP000216074"/>
    </source>
</evidence>
<feature type="compositionally biased region" description="Polar residues" evidence="6">
    <location>
        <begin position="26"/>
        <end position="43"/>
    </location>
</feature>
<evidence type="ECO:0000256" key="1">
    <source>
        <dbReference type="ARBA" id="ARBA00004162"/>
    </source>
</evidence>
<evidence type="ECO:0000256" key="5">
    <source>
        <dbReference type="ARBA" id="ARBA00023136"/>
    </source>
</evidence>
<keyword evidence="3 7" id="KW-0812">Transmembrane</keyword>
<feature type="compositionally biased region" description="Polar residues" evidence="6">
    <location>
        <begin position="264"/>
        <end position="286"/>
    </location>
</feature>
<keyword evidence="5 7" id="KW-0472">Membrane</keyword>
<gene>
    <name evidence="9" type="ORF">BHAP_0649</name>
</gene>
<dbReference type="OrthoDB" id="7359894at2"/>
<feature type="compositionally biased region" description="Polar residues" evidence="6">
    <location>
        <begin position="65"/>
        <end position="77"/>
    </location>
</feature>
<evidence type="ECO:0000256" key="6">
    <source>
        <dbReference type="SAM" id="MobiDB-lite"/>
    </source>
</evidence>
<dbReference type="PANTHER" id="PTHR33885:SF3">
    <property type="entry name" value="PHAGE SHOCK PROTEIN C"/>
    <property type="match status" value="1"/>
</dbReference>
<dbReference type="EMBL" id="MWWY01000013">
    <property type="protein sequence ID" value="OZG65371.1"/>
    <property type="molecule type" value="Genomic_DNA"/>
</dbReference>
<feature type="transmembrane region" description="Helical" evidence="7">
    <location>
        <begin position="362"/>
        <end position="382"/>
    </location>
</feature>
<keyword evidence="10" id="KW-1185">Reference proteome</keyword>
<protein>
    <submittedName>
        <fullName evidence="9">PspC domain</fullName>
    </submittedName>
</protein>
<feature type="compositionally biased region" description="Basic and acidic residues" evidence="6">
    <location>
        <begin position="12"/>
        <end position="25"/>
    </location>
</feature>
<feature type="region of interest" description="Disordered" evidence="6">
    <location>
        <begin position="225"/>
        <end position="324"/>
    </location>
</feature>
<keyword evidence="4 7" id="KW-1133">Transmembrane helix</keyword>
<dbReference type="PANTHER" id="PTHR33885">
    <property type="entry name" value="PHAGE SHOCK PROTEIN C"/>
    <property type="match status" value="1"/>
</dbReference>
<accession>A0A261G1R8</accession>
<feature type="transmembrane region" description="Helical" evidence="7">
    <location>
        <begin position="137"/>
        <end position="160"/>
    </location>
</feature>
<dbReference type="Pfam" id="PF04024">
    <property type="entry name" value="PspC"/>
    <property type="match status" value="1"/>
</dbReference>
<feature type="region of interest" description="Disordered" evidence="6">
    <location>
        <begin position="1"/>
        <end position="93"/>
    </location>
</feature>
<evidence type="ECO:0000313" key="9">
    <source>
        <dbReference type="EMBL" id="OZG65371.1"/>
    </source>
</evidence>
<dbReference type="InterPro" id="IPR052027">
    <property type="entry name" value="PspC"/>
</dbReference>
<keyword evidence="2" id="KW-1003">Cell membrane</keyword>
<feature type="transmembrane region" description="Helical" evidence="7">
    <location>
        <begin position="425"/>
        <end position="446"/>
    </location>
</feature>
<sequence>MSNTYDGYNSSERPHDGRDSGHDRSNVNNARTTNGTSNINNAQPPYGPPPTGTPFSYVPPASAYRQESAQYQRFQRGQSQPEPQSAPAQRSQWNSTGAGFFAWIRRSGITRSDDRWVGGVCGGLARYFGISATLMRAIMVGAVLLGGFGAALYAFAWLLLPDDRNGTILCERLIVGDWDWSCLGIALCFVIGVGLPGAGWLATIAAAFVMWLLIERELRRQRGYGTSTSDAGYRRGNSPYDNRNSESYSGPYNAATTAPTAAAGQSTWTNPQPVSQQYPNMRDTQPPTGPQSYAAAGASTASDMPSMSTPASAQPSPSASSFVSATSSSTTTPLYSTPASPFAATQSATQSTLARRKPAGPLVVTVVIGLIFIFAAVALLQTNGHSLVSIIQSSTLWIGATCVLVGLVILVLGVRGRRAGGLVPVAWIAAITALAVLTVNLTYNYLEMRYADLYRSYTTTNVSGTVTYDDIVGSSSSSGDLDGDSPTYARLSDGVIFTGTDFDNDRVLVDLSDYARRPKHIVDLINGNRVRTNCPTGTLHVAASNTQVILTLPTGCPFAFGTGAANSSSGVNVYGGRYAVMGSNGSDSFGIGGTFSRNVSADGTRNGHYVTVTNPEFSANGADSPAWARDYDYWPADGSELLIDVPYLLSAQVFVRYPATETGDNAALFGEHAE</sequence>
<evidence type="ECO:0000256" key="3">
    <source>
        <dbReference type="ARBA" id="ARBA00022692"/>
    </source>
</evidence>
<dbReference type="RefSeq" id="WP_094729313.1">
    <property type="nucleotide sequence ID" value="NZ_MWWY01000013.1"/>
</dbReference>
<name>A0A261G1R8_9BIFI</name>
<feature type="transmembrane region" description="Helical" evidence="7">
    <location>
        <begin position="180"/>
        <end position="213"/>
    </location>
</feature>
<feature type="domain" description="Phage shock protein PspC N-terminal" evidence="8">
    <location>
        <begin position="109"/>
        <end position="162"/>
    </location>
</feature>
<dbReference type="Proteomes" id="UP000216074">
    <property type="component" value="Unassembled WGS sequence"/>
</dbReference>
<evidence type="ECO:0000256" key="7">
    <source>
        <dbReference type="SAM" id="Phobius"/>
    </source>
</evidence>
<organism evidence="9 10">
    <name type="scientific">Bifidobacterium hapali</name>
    <dbReference type="NCBI Taxonomy" id="1630172"/>
    <lineage>
        <taxon>Bacteria</taxon>
        <taxon>Bacillati</taxon>
        <taxon>Actinomycetota</taxon>
        <taxon>Actinomycetes</taxon>
        <taxon>Bifidobacteriales</taxon>
        <taxon>Bifidobacteriaceae</taxon>
        <taxon>Bifidobacterium</taxon>
    </lineage>
</organism>
<dbReference type="InterPro" id="IPR007168">
    <property type="entry name" value="Phageshock_PspC_N"/>
</dbReference>
<reference evidence="9 10" key="1">
    <citation type="journal article" date="2017" name="BMC Genomics">
        <title>Comparative genomic and phylogenomic analyses of the Bifidobacteriaceae family.</title>
        <authorList>
            <person name="Lugli G.A."/>
            <person name="Milani C."/>
            <person name="Turroni F."/>
            <person name="Duranti S."/>
            <person name="Mancabelli L."/>
            <person name="Mangifesta M."/>
            <person name="Ferrario C."/>
            <person name="Modesto M."/>
            <person name="Mattarelli P."/>
            <person name="Jiri K."/>
            <person name="van Sinderen D."/>
            <person name="Ventura M."/>
        </authorList>
    </citation>
    <scope>NUCLEOTIDE SEQUENCE [LARGE SCALE GENOMIC DNA]</scope>
    <source>
        <strain evidence="9 10">DSM 100202</strain>
    </source>
</reference>
<feature type="compositionally biased region" description="Polar residues" evidence="6">
    <location>
        <begin position="1"/>
        <end position="11"/>
    </location>
</feature>
<feature type="transmembrane region" description="Helical" evidence="7">
    <location>
        <begin position="394"/>
        <end position="413"/>
    </location>
</feature>
<evidence type="ECO:0000259" key="8">
    <source>
        <dbReference type="Pfam" id="PF04024"/>
    </source>
</evidence>
<dbReference type="AlphaFoldDB" id="A0A261G1R8"/>
<dbReference type="GO" id="GO:0005886">
    <property type="term" value="C:plasma membrane"/>
    <property type="evidence" value="ECO:0007669"/>
    <property type="project" value="UniProtKB-SubCell"/>
</dbReference>
<feature type="compositionally biased region" description="Low complexity" evidence="6">
    <location>
        <begin position="305"/>
        <end position="324"/>
    </location>
</feature>
<evidence type="ECO:0000256" key="2">
    <source>
        <dbReference type="ARBA" id="ARBA00022475"/>
    </source>
</evidence>
<proteinExistence type="predicted"/>
<feature type="compositionally biased region" description="Low complexity" evidence="6">
    <location>
        <begin position="254"/>
        <end position="263"/>
    </location>
</feature>
<evidence type="ECO:0000256" key="4">
    <source>
        <dbReference type="ARBA" id="ARBA00022989"/>
    </source>
</evidence>
<feature type="compositionally biased region" description="Polar residues" evidence="6">
    <location>
        <begin position="239"/>
        <end position="250"/>
    </location>
</feature>